<name>A0A183IJ21_9BILA</name>
<dbReference type="OrthoDB" id="5918058at2759"/>
<evidence type="ECO:0000313" key="2">
    <source>
        <dbReference type="EMBL" id="VDP01804.1"/>
    </source>
</evidence>
<evidence type="ECO:0000313" key="3">
    <source>
        <dbReference type="Proteomes" id="UP000270296"/>
    </source>
</evidence>
<gene>
    <name evidence="2" type="ORF">SBAD_LOCUS3617</name>
</gene>
<reference evidence="4" key="1">
    <citation type="submission" date="2016-06" db="UniProtKB">
        <authorList>
            <consortium name="WormBaseParasite"/>
        </authorList>
    </citation>
    <scope>IDENTIFICATION</scope>
</reference>
<organism evidence="4">
    <name type="scientific">Soboliphyme baturini</name>
    <dbReference type="NCBI Taxonomy" id="241478"/>
    <lineage>
        <taxon>Eukaryota</taxon>
        <taxon>Metazoa</taxon>
        <taxon>Ecdysozoa</taxon>
        <taxon>Nematoda</taxon>
        <taxon>Enoplea</taxon>
        <taxon>Dorylaimia</taxon>
        <taxon>Dioctophymatida</taxon>
        <taxon>Dioctophymatoidea</taxon>
        <taxon>Soboliphymatidae</taxon>
        <taxon>Soboliphyme</taxon>
    </lineage>
</organism>
<evidence type="ECO:0000313" key="4">
    <source>
        <dbReference type="WBParaSite" id="SBAD_0000378101-mRNA-1"/>
    </source>
</evidence>
<dbReference type="Proteomes" id="UP000270296">
    <property type="component" value="Unassembled WGS sequence"/>
</dbReference>
<dbReference type="GO" id="GO:0016814">
    <property type="term" value="F:hydrolase activity, acting on carbon-nitrogen (but not peptide) bonds, in cyclic amidines"/>
    <property type="evidence" value="ECO:0007669"/>
    <property type="project" value="InterPro"/>
</dbReference>
<dbReference type="EMBL" id="UZAM01007848">
    <property type="protein sequence ID" value="VDP01804.1"/>
    <property type="molecule type" value="Genomic_DNA"/>
</dbReference>
<reference evidence="2 3" key="2">
    <citation type="submission" date="2018-11" db="EMBL/GenBank/DDBJ databases">
        <authorList>
            <consortium name="Pathogen Informatics"/>
        </authorList>
    </citation>
    <scope>NUCLEOTIDE SEQUENCE [LARGE SCALE GENOMIC DNA]</scope>
</reference>
<sequence>MNTRRSSALVVTTNSCAQPAACCGCPSTLRGRCLRDDHCVCKAAHRFCRDDCESAKGHKDCLNVELCRCQCKADPGHASAGRQQLSSKSSTAATAMSCSSHACRCFQNDQACHSECLCGQRCANGEITNAGAGQHRSTIGNHSKPVDYAQLHCKCRSGKRRCSDRVKCPCRLAFKLCTSACKCREWCSNANRRACITGSCKSFFLDPERGASKTMVACLRTTTNGTYYQEYRATDNDKDKDSRHPEEIFHKDMLQALRTYVLPLTHIIVYLPTSPCFHQDCEPQCDVLDRCSSNRACAEQLAIVYRQAKLLTEKTDLKMSVKFLASYIRRGDLYTKQGITMMMNAGIDVEPLGMRDWIELVHNDNDNLAESTINDYYFSLWKGLRLTSYIRQSEIYINECRAANGLKNIYWFSCLHNLIRDCLTTSARTYAEYVCLDNCLKTSKCDRHPVIKRGCQRTQSDTTIYDNSTTIGSDIPCTREKTTTPTTVASVADSETATDPEVKISPVGRHRKHKSLSRISSVMRRRNKRKEYTSHESFSESSVELNSADTTPHFENTFEESVVSRLLVDLYSRSIDDTEFEDVKKDIRLAVEDIRDRLQKFLNYVKSTIDSTSSSSSS</sequence>
<feature type="domain" description="Activation-induced cytidine deaminase AID" evidence="1">
    <location>
        <begin position="224"/>
        <end position="392"/>
    </location>
</feature>
<proteinExistence type="predicted"/>
<dbReference type="AlphaFoldDB" id="A0A183IJ21"/>
<keyword evidence="3" id="KW-1185">Reference proteome</keyword>
<evidence type="ECO:0000259" key="1">
    <source>
        <dbReference type="Pfam" id="PF08210"/>
    </source>
</evidence>
<dbReference type="InterPro" id="IPR013158">
    <property type="entry name" value="AID"/>
</dbReference>
<protein>
    <submittedName>
        <fullName evidence="4">APOBEC_N domain-containing protein</fullName>
    </submittedName>
</protein>
<dbReference type="Pfam" id="PF08210">
    <property type="entry name" value="APOBEC_N"/>
    <property type="match status" value="1"/>
</dbReference>
<accession>A0A183IJ21</accession>
<dbReference type="GO" id="GO:0008270">
    <property type="term" value="F:zinc ion binding"/>
    <property type="evidence" value="ECO:0007669"/>
    <property type="project" value="InterPro"/>
</dbReference>
<dbReference type="WBParaSite" id="SBAD_0000378101-mRNA-1">
    <property type="protein sequence ID" value="SBAD_0000378101-mRNA-1"/>
    <property type="gene ID" value="SBAD_0000378101"/>
</dbReference>